<dbReference type="RefSeq" id="WP_004044966.1">
    <property type="nucleotide sequence ID" value="NZ_AQFR02000003.1"/>
</dbReference>
<dbReference type="Proteomes" id="UP000309117">
    <property type="component" value="Unassembled WGS sequence"/>
</dbReference>
<dbReference type="EMBL" id="SRYV01000001">
    <property type="protein sequence ID" value="TGY17537.1"/>
    <property type="molecule type" value="Genomic_DNA"/>
</dbReference>
<keyword evidence="3 5" id="KW-0548">Nucleotidyltransferase</keyword>
<sequence length="179" mass="20754">MKSIFTEGKEQGIPEILAAKDKRVLMQQAIFKKYPKNVIIDVKMNIPGPIKNNHYLERLFNKGIDELEAEFEQAQLEIKKVATWDEDSGSEVFYVSARDADRIKKIAVKFEDESKLGRLFDADVLIKDQAMALSRKDYGLPSRHCFLCNRPAKECARSRRHSVAELQAYISKIYWEEIR</sequence>
<evidence type="ECO:0000256" key="4">
    <source>
        <dbReference type="ARBA" id="ARBA00048574"/>
    </source>
</evidence>
<reference evidence="5 6" key="1">
    <citation type="submission" date="2019-04" db="EMBL/GenBank/DDBJ databases">
        <title>Microbes associate with the intestines of laboratory mice.</title>
        <authorList>
            <person name="Navarre W."/>
            <person name="Wong E."/>
            <person name="Huang K."/>
            <person name="Tropini C."/>
            <person name="Ng K."/>
            <person name="Yu B."/>
        </authorList>
    </citation>
    <scope>NUCLEOTIDE SEQUENCE [LARGE SCALE GENOMIC DNA]</scope>
    <source>
        <strain evidence="5 6">NM61_E11</strain>
    </source>
</reference>
<accession>A0A4S2BQU1</accession>
<name>A0A4S2BQU1_9LACO</name>
<evidence type="ECO:0000256" key="2">
    <source>
        <dbReference type="ARBA" id="ARBA00022679"/>
    </source>
</evidence>
<dbReference type="NCBIfam" id="TIGR03124">
    <property type="entry name" value="citrate_citX"/>
    <property type="match status" value="1"/>
</dbReference>
<dbReference type="AlphaFoldDB" id="A0A4S2BQU1"/>
<dbReference type="GO" id="GO:0051191">
    <property type="term" value="P:prosthetic group biosynthetic process"/>
    <property type="evidence" value="ECO:0007669"/>
    <property type="project" value="InterPro"/>
</dbReference>
<evidence type="ECO:0000256" key="1">
    <source>
        <dbReference type="ARBA" id="ARBA00012524"/>
    </source>
</evidence>
<keyword evidence="5" id="KW-0456">Lyase</keyword>
<comment type="caution">
    <text evidence="5">The sequence shown here is derived from an EMBL/GenBank/DDBJ whole genome shotgun (WGS) entry which is preliminary data.</text>
</comment>
<protein>
    <recommendedName>
        <fullName evidence="1">citrate lyase holo-[acyl-carrier protein] synthase</fullName>
        <ecNumber evidence="1">2.7.7.61</ecNumber>
    </recommendedName>
</protein>
<proteinExistence type="predicted"/>
<evidence type="ECO:0000313" key="6">
    <source>
        <dbReference type="Proteomes" id="UP000309117"/>
    </source>
</evidence>
<evidence type="ECO:0000313" key="5">
    <source>
        <dbReference type="EMBL" id="TGY17537.1"/>
    </source>
</evidence>
<keyword evidence="2 5" id="KW-0808">Transferase</keyword>
<comment type="catalytic activity">
    <reaction evidence="4">
        <text>apo-[citrate lyase ACP] + 2'-(5''-triphospho-alpha-D-ribosyl)-3'-dephospho-CoA = holo-[citrate lyase ACP] + diphosphate</text>
        <dbReference type="Rhea" id="RHEA:16333"/>
        <dbReference type="Rhea" id="RHEA-COMP:10157"/>
        <dbReference type="Rhea" id="RHEA-COMP:10158"/>
        <dbReference type="ChEBI" id="CHEBI:29999"/>
        <dbReference type="ChEBI" id="CHEBI:33019"/>
        <dbReference type="ChEBI" id="CHEBI:61378"/>
        <dbReference type="ChEBI" id="CHEBI:82683"/>
        <dbReference type="EC" id="2.7.7.61"/>
    </reaction>
</comment>
<dbReference type="Pfam" id="PF03802">
    <property type="entry name" value="CitX"/>
    <property type="match status" value="1"/>
</dbReference>
<dbReference type="NCBIfam" id="NF002383">
    <property type="entry name" value="PRK01392.1"/>
    <property type="match status" value="1"/>
</dbReference>
<gene>
    <name evidence="5" type="primary">citX</name>
    <name evidence="5" type="ORF">E5351_00040</name>
</gene>
<dbReference type="GO" id="GO:0016829">
    <property type="term" value="F:lyase activity"/>
    <property type="evidence" value="ECO:0007669"/>
    <property type="project" value="UniProtKB-KW"/>
</dbReference>
<dbReference type="InterPro" id="IPR005551">
    <property type="entry name" value="CitX"/>
</dbReference>
<evidence type="ECO:0000256" key="3">
    <source>
        <dbReference type="ARBA" id="ARBA00022695"/>
    </source>
</evidence>
<dbReference type="GO" id="GO:0050519">
    <property type="term" value="F:holo-citrate lyase synthase activity"/>
    <property type="evidence" value="ECO:0007669"/>
    <property type="project" value="UniProtKB-EC"/>
</dbReference>
<dbReference type="EC" id="2.7.7.61" evidence="1"/>
<organism evidence="5 6">
    <name type="scientific">Lactobacillus intestinalis</name>
    <dbReference type="NCBI Taxonomy" id="151781"/>
    <lineage>
        <taxon>Bacteria</taxon>
        <taxon>Bacillati</taxon>
        <taxon>Bacillota</taxon>
        <taxon>Bacilli</taxon>
        <taxon>Lactobacillales</taxon>
        <taxon>Lactobacillaceae</taxon>
        <taxon>Lactobacillus</taxon>
    </lineage>
</organism>